<organism evidence="2 3">
    <name type="scientific">Trifolium medium</name>
    <dbReference type="NCBI Taxonomy" id="97028"/>
    <lineage>
        <taxon>Eukaryota</taxon>
        <taxon>Viridiplantae</taxon>
        <taxon>Streptophyta</taxon>
        <taxon>Embryophyta</taxon>
        <taxon>Tracheophyta</taxon>
        <taxon>Spermatophyta</taxon>
        <taxon>Magnoliopsida</taxon>
        <taxon>eudicotyledons</taxon>
        <taxon>Gunneridae</taxon>
        <taxon>Pentapetalae</taxon>
        <taxon>rosids</taxon>
        <taxon>fabids</taxon>
        <taxon>Fabales</taxon>
        <taxon>Fabaceae</taxon>
        <taxon>Papilionoideae</taxon>
        <taxon>50 kb inversion clade</taxon>
        <taxon>NPAAA clade</taxon>
        <taxon>Hologalegina</taxon>
        <taxon>IRL clade</taxon>
        <taxon>Trifolieae</taxon>
        <taxon>Trifolium</taxon>
    </lineage>
</organism>
<evidence type="ECO:0000313" key="2">
    <source>
        <dbReference type="EMBL" id="MCI75104.1"/>
    </source>
</evidence>
<protein>
    <submittedName>
        <fullName evidence="2">Uncharacterized protein</fullName>
    </submittedName>
</protein>
<reference evidence="2 3" key="1">
    <citation type="journal article" date="2018" name="Front. Plant Sci.">
        <title>Red Clover (Trifolium pratense) and Zigzag Clover (T. medium) - A Picture of Genomic Similarities and Differences.</title>
        <authorList>
            <person name="Dluhosova J."/>
            <person name="Istvanek J."/>
            <person name="Nedelnik J."/>
            <person name="Repkova J."/>
        </authorList>
    </citation>
    <scope>NUCLEOTIDE SEQUENCE [LARGE SCALE GENOMIC DNA]</scope>
    <source>
        <strain evidence="3">cv. 10/8</strain>
        <tissue evidence="2">Leaf</tissue>
    </source>
</reference>
<sequence length="25" mass="2473">MGINPNTGEAAASSDNPLGLDPPFS</sequence>
<comment type="caution">
    <text evidence="2">The sequence shown here is derived from an EMBL/GenBank/DDBJ whole genome shotgun (WGS) entry which is preliminary data.</text>
</comment>
<dbReference type="EMBL" id="LXQA010875185">
    <property type="protein sequence ID" value="MCI75104.1"/>
    <property type="molecule type" value="Genomic_DNA"/>
</dbReference>
<dbReference type="AlphaFoldDB" id="A0A392UR53"/>
<accession>A0A392UR53</accession>
<dbReference type="Proteomes" id="UP000265520">
    <property type="component" value="Unassembled WGS sequence"/>
</dbReference>
<feature type="non-terminal residue" evidence="2">
    <location>
        <position position="25"/>
    </location>
</feature>
<keyword evidence="3" id="KW-1185">Reference proteome</keyword>
<evidence type="ECO:0000313" key="3">
    <source>
        <dbReference type="Proteomes" id="UP000265520"/>
    </source>
</evidence>
<name>A0A392UR53_9FABA</name>
<feature type="region of interest" description="Disordered" evidence="1">
    <location>
        <begin position="1"/>
        <end position="25"/>
    </location>
</feature>
<proteinExistence type="predicted"/>
<evidence type="ECO:0000256" key="1">
    <source>
        <dbReference type="SAM" id="MobiDB-lite"/>
    </source>
</evidence>